<dbReference type="Proteomes" id="UP001054821">
    <property type="component" value="Chromosome 3"/>
</dbReference>
<accession>A0AAD4W958</accession>
<organism evidence="1 2">
    <name type="scientific">Prunus dulcis</name>
    <name type="common">Almond</name>
    <name type="synonym">Amygdalus dulcis</name>
    <dbReference type="NCBI Taxonomy" id="3755"/>
    <lineage>
        <taxon>Eukaryota</taxon>
        <taxon>Viridiplantae</taxon>
        <taxon>Streptophyta</taxon>
        <taxon>Embryophyta</taxon>
        <taxon>Tracheophyta</taxon>
        <taxon>Spermatophyta</taxon>
        <taxon>Magnoliopsida</taxon>
        <taxon>eudicotyledons</taxon>
        <taxon>Gunneridae</taxon>
        <taxon>Pentapetalae</taxon>
        <taxon>rosids</taxon>
        <taxon>fabids</taxon>
        <taxon>Rosales</taxon>
        <taxon>Rosaceae</taxon>
        <taxon>Amygdaloideae</taxon>
        <taxon>Amygdaleae</taxon>
        <taxon>Prunus</taxon>
    </lineage>
</organism>
<sequence length="199" mass="21868">MARKLNLEISTEGKLTAFLAFFLSKFALPSKGSRIRPETFYMASLMARGIKVPIAPTVLGYIYHGLGETVPCSRGPGTSLAYFPVHYVIGWMARVVFRSDISMLYRPSAFDEQDGLTFMDDEKLSDDQFEMLVCPERAKVTKDVVLDNSNFEANSGLLNPPDDNSVAQELARSSPCGVNGISPLANNMSSLEGCKKINL</sequence>
<reference evidence="1 2" key="1">
    <citation type="journal article" date="2022" name="G3 (Bethesda)">
        <title>Whole-genome sequence and methylome profiling of the almond [Prunus dulcis (Mill.) D.A. Webb] cultivar 'Nonpareil'.</title>
        <authorList>
            <person name="D'Amico-Willman K.M."/>
            <person name="Ouma W.Z."/>
            <person name="Meulia T."/>
            <person name="Sideli G.M."/>
            <person name="Gradziel T.M."/>
            <person name="Fresnedo-Ramirez J."/>
        </authorList>
    </citation>
    <scope>NUCLEOTIDE SEQUENCE [LARGE SCALE GENOMIC DNA]</scope>
    <source>
        <strain evidence="1">Clone GOH B32 T37-40</strain>
    </source>
</reference>
<gene>
    <name evidence="1" type="ORF">L3X38_017458</name>
</gene>
<protein>
    <recommendedName>
        <fullName evidence="3">Aminotransferase-like plant mobile domain-containing protein</fullName>
    </recommendedName>
</protein>
<comment type="caution">
    <text evidence="1">The sequence shown here is derived from an EMBL/GenBank/DDBJ whole genome shotgun (WGS) entry which is preliminary data.</text>
</comment>
<proteinExistence type="predicted"/>
<evidence type="ECO:0008006" key="3">
    <source>
        <dbReference type="Google" id="ProtNLM"/>
    </source>
</evidence>
<evidence type="ECO:0000313" key="1">
    <source>
        <dbReference type="EMBL" id="KAI5338187.1"/>
    </source>
</evidence>
<name>A0AAD4W958_PRUDU</name>
<keyword evidence="2" id="KW-1185">Reference proteome</keyword>
<dbReference type="AlphaFoldDB" id="A0AAD4W958"/>
<evidence type="ECO:0000313" key="2">
    <source>
        <dbReference type="Proteomes" id="UP001054821"/>
    </source>
</evidence>
<dbReference type="EMBL" id="JAJFAZ020000003">
    <property type="protein sequence ID" value="KAI5338187.1"/>
    <property type="molecule type" value="Genomic_DNA"/>
</dbReference>